<organism evidence="4 5">
    <name type="scientific">Kitasatospora paranensis</name>
    <dbReference type="NCBI Taxonomy" id="258053"/>
    <lineage>
        <taxon>Bacteria</taxon>
        <taxon>Bacillati</taxon>
        <taxon>Actinomycetota</taxon>
        <taxon>Actinomycetes</taxon>
        <taxon>Kitasatosporales</taxon>
        <taxon>Streptomycetaceae</taxon>
        <taxon>Kitasatospora</taxon>
    </lineage>
</organism>
<reference evidence="5" key="1">
    <citation type="journal article" date="2019" name="Int. J. Syst. Evol. Microbiol.">
        <title>The Global Catalogue of Microorganisms (GCM) 10K type strain sequencing project: providing services to taxonomists for standard genome sequencing and annotation.</title>
        <authorList>
            <consortium name="The Broad Institute Genomics Platform"/>
            <consortium name="The Broad Institute Genome Sequencing Center for Infectious Disease"/>
            <person name="Wu L."/>
            <person name="Ma J."/>
        </authorList>
    </citation>
    <scope>NUCLEOTIDE SEQUENCE [LARGE SCALE GENOMIC DNA]</scope>
    <source>
        <strain evidence="5">CGMCC 1.12859</strain>
    </source>
</reference>
<keyword evidence="5" id="KW-1185">Reference proteome</keyword>
<dbReference type="PROSITE" id="PS51371">
    <property type="entry name" value="CBS"/>
    <property type="match status" value="2"/>
</dbReference>
<dbReference type="InterPro" id="IPR046342">
    <property type="entry name" value="CBS_dom_sf"/>
</dbReference>
<dbReference type="EMBL" id="JBHTAJ010000007">
    <property type="protein sequence ID" value="MFC7178997.1"/>
    <property type="molecule type" value="Genomic_DNA"/>
</dbReference>
<dbReference type="InterPro" id="IPR051257">
    <property type="entry name" value="Diverse_CBS-Domain"/>
</dbReference>
<evidence type="ECO:0000256" key="2">
    <source>
        <dbReference type="PROSITE-ProRule" id="PRU00703"/>
    </source>
</evidence>
<accession>A0ABW2FSJ0</accession>
<dbReference type="RefSeq" id="WP_345704857.1">
    <property type="nucleotide sequence ID" value="NZ_BAABKV010000001.1"/>
</dbReference>
<dbReference type="Gene3D" id="3.10.580.10">
    <property type="entry name" value="CBS-domain"/>
    <property type="match status" value="1"/>
</dbReference>
<dbReference type="SUPFAM" id="SSF54631">
    <property type="entry name" value="CBS-domain pair"/>
    <property type="match status" value="1"/>
</dbReference>
<dbReference type="Pfam" id="PF00571">
    <property type="entry name" value="CBS"/>
    <property type="match status" value="2"/>
</dbReference>
<comment type="caution">
    <text evidence="4">The sequence shown here is derived from an EMBL/GenBank/DDBJ whole genome shotgun (WGS) entry which is preliminary data.</text>
</comment>
<gene>
    <name evidence="4" type="ORF">ACFQMG_05390</name>
</gene>
<evidence type="ECO:0000259" key="3">
    <source>
        <dbReference type="PROSITE" id="PS51371"/>
    </source>
</evidence>
<dbReference type="InterPro" id="IPR000644">
    <property type="entry name" value="CBS_dom"/>
</dbReference>
<keyword evidence="1 2" id="KW-0129">CBS domain</keyword>
<dbReference type="Proteomes" id="UP001596435">
    <property type="component" value="Unassembled WGS sequence"/>
</dbReference>
<proteinExistence type="predicted"/>
<name>A0ABW2FSJ0_9ACTN</name>
<feature type="domain" description="CBS" evidence="3">
    <location>
        <begin position="12"/>
        <end position="71"/>
    </location>
</feature>
<sequence>MNSRLNTVADVMTRAVVAVGRSATFTEVLETLQQWKVRAVPVLAGDGRVVGVVSETDLLAARDHDPDRADAYTAGRLMSEPAITVHPDSPLAEAGRAMARGRVKRLPVVDDEGFLIGVVSRGDLLKVHLRADTDLVDQIVAELRAVLGPALAASVGVRAEDGRITLTCGRQDAAVLTQLAAAVRAVPGVVDVTVATTAPV</sequence>
<protein>
    <submittedName>
        <fullName evidence="4">HPP family protein</fullName>
    </submittedName>
</protein>
<dbReference type="SMART" id="SM00116">
    <property type="entry name" value="CBS"/>
    <property type="match status" value="2"/>
</dbReference>
<dbReference type="PANTHER" id="PTHR43080:SF29">
    <property type="entry name" value="OS02G0818000 PROTEIN"/>
    <property type="match status" value="1"/>
</dbReference>
<evidence type="ECO:0000313" key="4">
    <source>
        <dbReference type="EMBL" id="MFC7178997.1"/>
    </source>
</evidence>
<dbReference type="PANTHER" id="PTHR43080">
    <property type="entry name" value="CBS DOMAIN-CONTAINING PROTEIN CBSX3, MITOCHONDRIAL"/>
    <property type="match status" value="1"/>
</dbReference>
<evidence type="ECO:0000313" key="5">
    <source>
        <dbReference type="Proteomes" id="UP001596435"/>
    </source>
</evidence>
<evidence type="ECO:0000256" key="1">
    <source>
        <dbReference type="ARBA" id="ARBA00023122"/>
    </source>
</evidence>
<feature type="domain" description="CBS" evidence="3">
    <location>
        <begin position="78"/>
        <end position="135"/>
    </location>
</feature>